<dbReference type="EMBL" id="JQIF01000065">
    <property type="protein sequence ID" value="KGJ52481.1"/>
    <property type="molecule type" value="Genomic_DNA"/>
</dbReference>
<accession>A0A099I4G9</accession>
<name>A0A099I4G9_CLOIN</name>
<dbReference type="Proteomes" id="UP000030008">
    <property type="component" value="Unassembled WGS sequence"/>
</dbReference>
<dbReference type="Pfam" id="PF24963">
    <property type="entry name" value="DUF7768"/>
    <property type="match status" value="1"/>
</dbReference>
<reference evidence="2 3" key="1">
    <citation type="submission" date="2014-08" db="EMBL/GenBank/DDBJ databases">
        <title>Clostridium innocuum, an unnegligible vancomycin-resistant pathogen causing extra-intestinal infections.</title>
        <authorList>
            <person name="Feng Y."/>
            <person name="Chiu C.-H."/>
        </authorList>
    </citation>
    <scope>NUCLEOTIDE SEQUENCE [LARGE SCALE GENOMIC DNA]</scope>
    <source>
        <strain evidence="2 3">AN88</strain>
    </source>
</reference>
<comment type="caution">
    <text evidence="2">The sequence shown here is derived from an EMBL/GenBank/DDBJ whole genome shotgun (WGS) entry which is preliminary data.</text>
</comment>
<protein>
    <recommendedName>
        <fullName evidence="1">DUF7768 domain-containing protein</fullName>
    </recommendedName>
</protein>
<dbReference type="RefSeq" id="WP_044906229.1">
    <property type="nucleotide sequence ID" value="NZ_JQIF01000065.1"/>
</dbReference>
<organism evidence="2 3">
    <name type="scientific">Clostridium innocuum</name>
    <dbReference type="NCBI Taxonomy" id="1522"/>
    <lineage>
        <taxon>Bacteria</taxon>
        <taxon>Bacillati</taxon>
        <taxon>Bacillota</taxon>
        <taxon>Clostridia</taxon>
        <taxon>Eubacteriales</taxon>
        <taxon>Clostridiaceae</taxon>
        <taxon>Clostridium</taxon>
    </lineage>
</organism>
<proteinExistence type="predicted"/>
<gene>
    <name evidence="2" type="ORF">CIAN88_14620</name>
</gene>
<feature type="domain" description="DUF7768" evidence="1">
    <location>
        <begin position="5"/>
        <end position="97"/>
    </location>
</feature>
<dbReference type="Gene3D" id="3.40.50.10400">
    <property type="entry name" value="Hypothetical protein PA1492"/>
    <property type="match status" value="1"/>
</dbReference>
<evidence type="ECO:0000313" key="2">
    <source>
        <dbReference type="EMBL" id="KGJ52481.1"/>
    </source>
</evidence>
<evidence type="ECO:0000313" key="3">
    <source>
        <dbReference type="Proteomes" id="UP000030008"/>
    </source>
</evidence>
<dbReference type="AlphaFoldDB" id="A0A099I4G9"/>
<evidence type="ECO:0000259" key="1">
    <source>
        <dbReference type="Pfam" id="PF24963"/>
    </source>
</evidence>
<sequence>MARPLAYITAVWSDEPHEAKEEALRFSRQVYDAGYSPICPILMYMGLLKDNIPKEFKDKQDMSLELLRRCRILVVCGNDTDEAMKTDIAMAKKYHIAATTLEGILTVEGKNKKKS</sequence>
<dbReference type="InterPro" id="IPR056670">
    <property type="entry name" value="DUF7768"/>
</dbReference>